<protein>
    <submittedName>
        <fullName evidence="2">PEP-CTERM sorting domain-containing protein</fullName>
    </submittedName>
</protein>
<dbReference type="NCBIfam" id="TIGR02595">
    <property type="entry name" value="PEP_CTERM"/>
    <property type="match status" value="1"/>
</dbReference>
<proteinExistence type="predicted"/>
<feature type="signal peptide" evidence="1">
    <location>
        <begin position="1"/>
        <end position="20"/>
    </location>
</feature>
<organism evidence="2 3">
    <name type="scientific">Oceanipulchritudo coccoides</name>
    <dbReference type="NCBI Taxonomy" id="2706888"/>
    <lineage>
        <taxon>Bacteria</taxon>
        <taxon>Pseudomonadati</taxon>
        <taxon>Verrucomicrobiota</taxon>
        <taxon>Opitutia</taxon>
        <taxon>Puniceicoccales</taxon>
        <taxon>Oceanipulchritudinaceae</taxon>
        <taxon>Oceanipulchritudo</taxon>
    </lineage>
</organism>
<dbReference type="InterPro" id="IPR013424">
    <property type="entry name" value="Ice-binding_C"/>
</dbReference>
<keyword evidence="3" id="KW-1185">Reference proteome</keyword>
<comment type="caution">
    <text evidence="2">The sequence shown here is derived from an EMBL/GenBank/DDBJ whole genome shotgun (WGS) entry which is preliminary data.</text>
</comment>
<reference evidence="2 3" key="1">
    <citation type="submission" date="2020-02" db="EMBL/GenBank/DDBJ databases">
        <title>Albibacoteraceae fam. nov., the first described family within the subdivision 4 Verrucomicrobia.</title>
        <authorList>
            <person name="Xi F."/>
        </authorList>
    </citation>
    <scope>NUCLEOTIDE SEQUENCE [LARGE SCALE GENOMIC DNA]</scope>
    <source>
        <strain evidence="2 3">CK1056</strain>
    </source>
</reference>
<keyword evidence="1" id="KW-0732">Signal</keyword>
<name>A0A6B2M0Z8_9BACT</name>
<gene>
    <name evidence="2" type="ORF">G0Q06_04575</name>
</gene>
<evidence type="ECO:0000313" key="3">
    <source>
        <dbReference type="Proteomes" id="UP000478417"/>
    </source>
</evidence>
<evidence type="ECO:0000256" key="1">
    <source>
        <dbReference type="SAM" id="SignalP"/>
    </source>
</evidence>
<dbReference type="RefSeq" id="WP_163962898.1">
    <property type="nucleotide sequence ID" value="NZ_JAAGNX010000001.1"/>
</dbReference>
<feature type="chain" id="PRO_5025412174" evidence="1">
    <location>
        <begin position="21"/>
        <end position="268"/>
    </location>
</feature>
<dbReference type="Proteomes" id="UP000478417">
    <property type="component" value="Unassembled WGS sequence"/>
</dbReference>
<evidence type="ECO:0000313" key="2">
    <source>
        <dbReference type="EMBL" id="NDV61717.1"/>
    </source>
</evidence>
<sequence>MKSLANPLLVLVFIAPMAFSQVTLNLNTYVQTGAREATLSGATTSGASLLYLDNSVSGRNDTALVAPLNSGSLTSFTQVGDTMTYSFRLSGITATNNNTTPLYRVGFDFGSTAALRYETSTGTQDQLRFGSNTDGNPFASGTTTDFTTDNWTSFALQSLRFDDGNEIDATVSLELVGTGSYEMTVTYVNPADSNITTSLSHTFTGVNGNQVVSVFHATNSSGMVDGDAYTISNASLEFTAVPEPSTYALLSGMLALGAILMRRRFHRG</sequence>
<dbReference type="EMBL" id="JAAGNX010000001">
    <property type="protein sequence ID" value="NDV61717.1"/>
    <property type="molecule type" value="Genomic_DNA"/>
</dbReference>
<accession>A0A6B2M0Z8</accession>
<dbReference type="AlphaFoldDB" id="A0A6B2M0Z8"/>